<dbReference type="InterPro" id="IPR041698">
    <property type="entry name" value="Methyltransf_25"/>
</dbReference>
<evidence type="ECO:0000256" key="1">
    <source>
        <dbReference type="ARBA" id="ARBA00022603"/>
    </source>
</evidence>
<dbReference type="Proteomes" id="UP000543642">
    <property type="component" value="Unassembled WGS sequence"/>
</dbReference>
<reference evidence="4 5" key="1">
    <citation type="submission" date="2020-08" db="EMBL/GenBank/DDBJ databases">
        <title>Genomic Encyclopedia of Type Strains, Phase IV (KMG-IV): sequencing the most valuable type-strain genomes for metagenomic binning, comparative biology and taxonomic classification.</title>
        <authorList>
            <person name="Goeker M."/>
        </authorList>
    </citation>
    <scope>NUCLEOTIDE SEQUENCE [LARGE SCALE GENOMIC DNA]</scope>
    <source>
        <strain evidence="4 5">DSM 106146</strain>
    </source>
</reference>
<dbReference type="Pfam" id="PF13649">
    <property type="entry name" value="Methyltransf_25"/>
    <property type="match status" value="1"/>
</dbReference>
<evidence type="ECO:0000313" key="4">
    <source>
        <dbReference type="EMBL" id="MBB5265952.1"/>
    </source>
</evidence>
<protein>
    <submittedName>
        <fullName evidence="4">SAM-dependent methyltransferase</fullName>
    </submittedName>
</protein>
<proteinExistence type="predicted"/>
<dbReference type="SUPFAM" id="SSF53335">
    <property type="entry name" value="S-adenosyl-L-methionine-dependent methyltransferases"/>
    <property type="match status" value="1"/>
</dbReference>
<dbReference type="GO" id="GO:0008168">
    <property type="term" value="F:methyltransferase activity"/>
    <property type="evidence" value="ECO:0007669"/>
    <property type="project" value="UniProtKB-KW"/>
</dbReference>
<organism evidence="4 5">
    <name type="scientific">Catenibacillus scindens</name>
    <dbReference type="NCBI Taxonomy" id="673271"/>
    <lineage>
        <taxon>Bacteria</taxon>
        <taxon>Bacillati</taxon>
        <taxon>Bacillota</taxon>
        <taxon>Clostridia</taxon>
        <taxon>Lachnospirales</taxon>
        <taxon>Lachnospiraceae</taxon>
        <taxon>Catenibacillus</taxon>
    </lineage>
</organism>
<dbReference type="EMBL" id="JACHFW010000016">
    <property type="protein sequence ID" value="MBB5265952.1"/>
    <property type="molecule type" value="Genomic_DNA"/>
</dbReference>
<keyword evidence="5" id="KW-1185">Reference proteome</keyword>
<evidence type="ECO:0000256" key="2">
    <source>
        <dbReference type="ARBA" id="ARBA00022679"/>
    </source>
</evidence>
<dbReference type="PANTHER" id="PTHR43861:SF1">
    <property type="entry name" value="TRANS-ACONITATE 2-METHYLTRANSFERASE"/>
    <property type="match status" value="1"/>
</dbReference>
<keyword evidence="1 4" id="KW-0489">Methyltransferase</keyword>
<dbReference type="Gene3D" id="2.20.25.110">
    <property type="entry name" value="S-adenosyl-L-methionine-dependent methyltransferases"/>
    <property type="match status" value="1"/>
</dbReference>
<dbReference type="RefSeq" id="WP_183776157.1">
    <property type="nucleotide sequence ID" value="NZ_JACHFW010000016.1"/>
</dbReference>
<name>A0A7W8HCN3_9FIRM</name>
<keyword evidence="2 4" id="KW-0808">Transferase</keyword>
<sequence>MDAYTSFAEVYDTFMDNIPYDEWEKYLVSLLKEYGVDGGLVLELGCGTGNMTRRLAGDGYDMIAVDNSAEMLMTARNKGAGEAEEILYLLQDMRSFELYGTVRAVVSICDSMNYITEPEDLKQVFKLVNNYLDPGGIFIFDMNTPYKYRDIMGSRTIAENREDCSFIWDNFYDEEEKINEYQLSIFIRLQEGEGPGGGELFERYEENHFQRAYDLKEVSDLLAESGMEFVAAYDAFSSEPVREDSERMYIIAREKGK</sequence>
<evidence type="ECO:0000313" key="5">
    <source>
        <dbReference type="Proteomes" id="UP000543642"/>
    </source>
</evidence>
<accession>A0A7W8HCN3</accession>
<feature type="domain" description="Methyltransferase" evidence="3">
    <location>
        <begin position="41"/>
        <end position="136"/>
    </location>
</feature>
<gene>
    <name evidence="4" type="ORF">HNP82_003103</name>
</gene>
<dbReference type="InterPro" id="IPR029063">
    <property type="entry name" value="SAM-dependent_MTases_sf"/>
</dbReference>
<dbReference type="GO" id="GO:0032259">
    <property type="term" value="P:methylation"/>
    <property type="evidence" value="ECO:0007669"/>
    <property type="project" value="UniProtKB-KW"/>
</dbReference>
<dbReference type="Gene3D" id="3.40.50.150">
    <property type="entry name" value="Vaccinia Virus protein VP39"/>
    <property type="match status" value="1"/>
</dbReference>
<evidence type="ECO:0000259" key="3">
    <source>
        <dbReference type="Pfam" id="PF13649"/>
    </source>
</evidence>
<dbReference type="CDD" id="cd02440">
    <property type="entry name" value="AdoMet_MTases"/>
    <property type="match status" value="1"/>
</dbReference>
<dbReference type="AlphaFoldDB" id="A0A7W8HCN3"/>
<comment type="caution">
    <text evidence="4">The sequence shown here is derived from an EMBL/GenBank/DDBJ whole genome shotgun (WGS) entry which is preliminary data.</text>
</comment>
<dbReference type="PANTHER" id="PTHR43861">
    <property type="entry name" value="TRANS-ACONITATE 2-METHYLTRANSFERASE-RELATED"/>
    <property type="match status" value="1"/>
</dbReference>